<accession>G9JMF6</accession>
<sequence>MVPFGAHGAVFAARGRRRVTETCTHGANSGPWSAKCRSGSPEGHRNISPWAYLVPISGPWEMGSVGRRRHHVPAIWGAGSGGGHRNMF</sequence>
<dbReference type="EMBL" id="JN885137">
    <property type="protein sequence ID" value="AEW87843.1"/>
    <property type="molecule type" value="Genomic_DNA"/>
</dbReference>
<feature type="region of interest" description="Disordered" evidence="1">
    <location>
        <begin position="22"/>
        <end position="41"/>
    </location>
</feature>
<feature type="compositionally biased region" description="Polar residues" evidence="1">
    <location>
        <begin position="22"/>
        <end position="31"/>
    </location>
</feature>
<evidence type="ECO:0000313" key="4">
    <source>
        <dbReference type="Proteomes" id="UP000124292"/>
    </source>
</evidence>
<evidence type="ECO:0000256" key="1">
    <source>
        <dbReference type="SAM" id="MobiDB-lite"/>
    </source>
</evidence>
<evidence type="ECO:0000313" key="3">
    <source>
        <dbReference type="EMBL" id="AEW87843.1"/>
    </source>
</evidence>
<dbReference type="GeneID" id="3416520"/>
<gene>
    <name evidence="2" type="ORF">JM149</name>
</gene>
<reference evidence="4 5" key="1">
    <citation type="journal article" date="2013" name="J. Virol.">
        <title>Genomic characterization of Japanese macaque rhadinovirus, a novel herpesvirus isolated from a nonhuman primate with a spontaneous inflammatory demyelinating disease.</title>
        <authorList>
            <person name="Estep R.D."/>
            <person name="Hansen S.G."/>
            <person name="Rogers K.S."/>
            <person name="Axthelm M.K."/>
            <person name="Wong S.W."/>
        </authorList>
    </citation>
    <scope>NUCLEOTIDE SEQUENCE [LARGE SCALE GENOMIC DNA]</scope>
    <source>
        <strain evidence="3">12E2</strain>
        <strain evidence="2">3A1</strain>
    </source>
</reference>
<evidence type="ECO:0000313" key="2">
    <source>
        <dbReference type="EMBL" id="AEW87673.1"/>
    </source>
</evidence>
<dbReference type="KEGG" id="vg:3416520"/>
<organism evidence="2 5">
    <name type="scientific">Macaca fuscata rhadinovirus</name>
    <dbReference type="NCBI Taxonomy" id="272551"/>
    <lineage>
        <taxon>Viruses</taxon>
        <taxon>Duplodnaviria</taxon>
        <taxon>Heunggongvirae</taxon>
        <taxon>Peploviricota</taxon>
        <taxon>Herviviricetes</taxon>
        <taxon>Herpesvirales</taxon>
        <taxon>Orthoherpesviridae</taxon>
        <taxon>Gammaherpesvirinae</taxon>
        <taxon>Rhadinovirus</taxon>
        <taxon>Rhadinovirus macacinegamma11</taxon>
        <taxon>macacine gammaherpesvirus 11</taxon>
    </lineage>
</organism>
<dbReference type="Proteomes" id="UP000133219">
    <property type="component" value="Segment"/>
</dbReference>
<dbReference type="EMBL" id="JN885136">
    <property type="protein sequence ID" value="AEW87673.1"/>
    <property type="molecule type" value="Genomic_DNA"/>
</dbReference>
<proteinExistence type="predicted"/>
<dbReference type="Proteomes" id="UP000124292">
    <property type="component" value="Genome"/>
</dbReference>
<protein>
    <submittedName>
        <fullName evidence="2">JM149</fullName>
    </submittedName>
</protein>
<dbReference type="RefSeq" id="YP_238452.1">
    <property type="nucleotide sequence ID" value="NC_007016.1"/>
</dbReference>
<name>G9JMF6_9GAMA</name>
<evidence type="ECO:0000313" key="5">
    <source>
        <dbReference type="Proteomes" id="UP000133219"/>
    </source>
</evidence>